<name>C9MSL0_9BACT</name>
<organism evidence="1 2">
    <name type="scientific">Prevotella veroralis F0319</name>
    <dbReference type="NCBI Taxonomy" id="649761"/>
    <lineage>
        <taxon>Bacteria</taxon>
        <taxon>Pseudomonadati</taxon>
        <taxon>Bacteroidota</taxon>
        <taxon>Bacteroidia</taxon>
        <taxon>Bacteroidales</taxon>
        <taxon>Prevotellaceae</taxon>
        <taxon>Prevotella</taxon>
    </lineage>
</organism>
<proteinExistence type="predicted"/>
<reference evidence="1 2" key="1">
    <citation type="submission" date="2009-09" db="EMBL/GenBank/DDBJ databases">
        <authorList>
            <person name="Weinstock G."/>
            <person name="Sodergren E."/>
            <person name="Clifton S."/>
            <person name="Fulton L."/>
            <person name="Fulton B."/>
            <person name="Courtney L."/>
            <person name="Fronick C."/>
            <person name="Harrison M."/>
            <person name="Strong C."/>
            <person name="Farmer C."/>
            <person name="Delahaunty K."/>
            <person name="Markovic C."/>
            <person name="Hall O."/>
            <person name="Minx P."/>
            <person name="Tomlinson C."/>
            <person name="Mitreva M."/>
            <person name="Nelson J."/>
            <person name="Hou S."/>
            <person name="Wollam A."/>
            <person name="Pepin K.H."/>
            <person name="Johnson M."/>
            <person name="Bhonagiri V."/>
            <person name="Nash W.E."/>
            <person name="Warren W."/>
            <person name="Chinwalla A."/>
            <person name="Mardis E.R."/>
            <person name="Wilson R.K."/>
        </authorList>
    </citation>
    <scope>NUCLEOTIDE SEQUENCE [LARGE SCALE GENOMIC DNA]</scope>
    <source>
        <strain evidence="1 2">F0319</strain>
    </source>
</reference>
<protein>
    <submittedName>
        <fullName evidence="1">Uncharacterized protein</fullName>
    </submittedName>
</protein>
<keyword evidence="2" id="KW-1185">Reference proteome</keyword>
<accession>C9MSL0</accession>
<dbReference type="Proteomes" id="UP000003327">
    <property type="component" value="Unassembled WGS sequence"/>
</dbReference>
<sequence length="43" mass="5030">MRFIYYSNFFSYEYILENSDETFIPLGTSPPLEGLGEAPFLFL</sequence>
<evidence type="ECO:0000313" key="2">
    <source>
        <dbReference type="Proteomes" id="UP000003327"/>
    </source>
</evidence>
<evidence type="ECO:0000313" key="1">
    <source>
        <dbReference type="EMBL" id="EEX17487.1"/>
    </source>
</evidence>
<gene>
    <name evidence="1" type="ORF">HMPREF0973_02629</name>
</gene>
<comment type="caution">
    <text evidence="1">The sequence shown here is derived from an EMBL/GenBank/DDBJ whole genome shotgun (WGS) entry which is preliminary data.</text>
</comment>
<dbReference type="EMBL" id="ACVA01000066">
    <property type="protein sequence ID" value="EEX17487.1"/>
    <property type="molecule type" value="Genomic_DNA"/>
</dbReference>
<dbReference type="HOGENOM" id="CLU_3237931_0_0_10"/>
<dbReference type="AlphaFoldDB" id="C9MSL0"/>